<dbReference type="STRING" id="307972.A0A2G8JDL4"/>
<evidence type="ECO:0000256" key="4">
    <source>
        <dbReference type="ARBA" id="ARBA00023136"/>
    </source>
</evidence>
<sequence>MVPNEAISKFQQQIGAYDKERWEEHLDEKEQQGIDSQKHAPLKVGRVKTELIDVDLVRGSTFTKAKPEHAWLATTRKGLCRVLLLPLFYKWWQTQLTAWILRLMLLLYFLQFLCFLIYVFSSPAVKKVRRQTPLTYFYYERFLLLICIAPLSDRGTLSSRRNDSGRIHLHFGSINQRQAEIDEEIFQKRVSQSFYSQIFYQLEVSGSYVATARSRFEFDKKQADFSSPKSLLVVLRIPNKCGGKARFYAEVSRFSQLQVTYLRPNVWVPL</sequence>
<dbReference type="PANTHER" id="PTHR12680:SF6">
    <property type="entry name" value="PROTEIN PHTF"/>
    <property type="match status" value="1"/>
</dbReference>
<keyword evidence="9" id="KW-1185">Reference proteome</keyword>
<dbReference type="AlphaFoldDB" id="A0A2G8JDL4"/>
<keyword evidence="4 6" id="KW-0472">Membrane</keyword>
<keyword evidence="8" id="KW-0371">Homeobox</keyword>
<dbReference type="InterPro" id="IPR039775">
    <property type="entry name" value="PHTF1/2"/>
</dbReference>
<dbReference type="InterPro" id="IPR021980">
    <property type="entry name" value="PHTF1/2_N"/>
</dbReference>
<evidence type="ECO:0000256" key="3">
    <source>
        <dbReference type="ARBA" id="ARBA00022989"/>
    </source>
</evidence>
<evidence type="ECO:0000313" key="8">
    <source>
        <dbReference type="EMBL" id="PIK33838.1"/>
    </source>
</evidence>
<organism evidence="8 9">
    <name type="scientific">Stichopus japonicus</name>
    <name type="common">Sea cucumber</name>
    <dbReference type="NCBI Taxonomy" id="307972"/>
    <lineage>
        <taxon>Eukaryota</taxon>
        <taxon>Metazoa</taxon>
        <taxon>Echinodermata</taxon>
        <taxon>Eleutherozoa</taxon>
        <taxon>Echinozoa</taxon>
        <taxon>Holothuroidea</taxon>
        <taxon>Aspidochirotacea</taxon>
        <taxon>Aspidochirotida</taxon>
        <taxon>Stichopodidae</taxon>
        <taxon>Apostichopus</taxon>
    </lineage>
</organism>
<keyword evidence="2 6" id="KW-0812">Transmembrane</keyword>
<gene>
    <name evidence="8" type="ORF">BSL78_29344</name>
</gene>
<evidence type="ECO:0000313" key="9">
    <source>
        <dbReference type="Proteomes" id="UP000230750"/>
    </source>
</evidence>
<dbReference type="GO" id="GO:0005783">
    <property type="term" value="C:endoplasmic reticulum"/>
    <property type="evidence" value="ECO:0007669"/>
    <property type="project" value="InterPro"/>
</dbReference>
<evidence type="ECO:0000259" key="7">
    <source>
        <dbReference type="Pfam" id="PF12129"/>
    </source>
</evidence>
<dbReference type="GO" id="GO:0003677">
    <property type="term" value="F:DNA binding"/>
    <property type="evidence" value="ECO:0007669"/>
    <property type="project" value="UniProtKB-KW"/>
</dbReference>
<evidence type="ECO:0000256" key="2">
    <source>
        <dbReference type="ARBA" id="ARBA00022692"/>
    </source>
</evidence>
<feature type="transmembrane region" description="Helical" evidence="6">
    <location>
        <begin position="99"/>
        <end position="121"/>
    </location>
</feature>
<dbReference type="PANTHER" id="PTHR12680">
    <property type="entry name" value="PUTATIVE HOMEODOMAIN TRANSCRIPTION FACTOR PHTF"/>
    <property type="match status" value="1"/>
</dbReference>
<dbReference type="Pfam" id="PF12129">
    <property type="entry name" value="PHTF1-2_N"/>
    <property type="match status" value="1"/>
</dbReference>
<accession>A0A2G8JDL4</accession>
<dbReference type="Proteomes" id="UP000230750">
    <property type="component" value="Unassembled WGS sequence"/>
</dbReference>
<keyword evidence="5" id="KW-0325">Glycoprotein</keyword>
<proteinExistence type="predicted"/>
<keyword evidence="8" id="KW-0238">DNA-binding</keyword>
<reference evidence="8 9" key="1">
    <citation type="journal article" date="2017" name="PLoS Biol.">
        <title>The sea cucumber genome provides insights into morphological evolution and visceral regeneration.</title>
        <authorList>
            <person name="Zhang X."/>
            <person name="Sun L."/>
            <person name="Yuan J."/>
            <person name="Sun Y."/>
            <person name="Gao Y."/>
            <person name="Zhang L."/>
            <person name="Li S."/>
            <person name="Dai H."/>
            <person name="Hamel J.F."/>
            <person name="Liu C."/>
            <person name="Yu Y."/>
            <person name="Liu S."/>
            <person name="Lin W."/>
            <person name="Guo K."/>
            <person name="Jin S."/>
            <person name="Xu P."/>
            <person name="Storey K.B."/>
            <person name="Huan P."/>
            <person name="Zhang T."/>
            <person name="Zhou Y."/>
            <person name="Zhang J."/>
            <person name="Lin C."/>
            <person name="Li X."/>
            <person name="Xing L."/>
            <person name="Huo D."/>
            <person name="Sun M."/>
            <person name="Wang L."/>
            <person name="Mercier A."/>
            <person name="Li F."/>
            <person name="Yang H."/>
            <person name="Xiang J."/>
        </authorList>
    </citation>
    <scope>NUCLEOTIDE SEQUENCE [LARGE SCALE GENOMIC DNA]</scope>
    <source>
        <strain evidence="8">Shaxun</strain>
        <tissue evidence="8">Muscle</tissue>
    </source>
</reference>
<comment type="caution">
    <text evidence="8">The sequence shown here is derived from an EMBL/GenBank/DDBJ whole genome shotgun (WGS) entry which is preliminary data.</text>
</comment>
<name>A0A2G8JDL4_STIJA</name>
<evidence type="ECO:0000256" key="6">
    <source>
        <dbReference type="SAM" id="Phobius"/>
    </source>
</evidence>
<dbReference type="EMBL" id="MRZV01002388">
    <property type="protein sequence ID" value="PIK33838.1"/>
    <property type="molecule type" value="Genomic_DNA"/>
</dbReference>
<dbReference type="GO" id="GO:0016020">
    <property type="term" value="C:membrane"/>
    <property type="evidence" value="ECO:0007669"/>
    <property type="project" value="UniProtKB-SubCell"/>
</dbReference>
<evidence type="ECO:0000256" key="5">
    <source>
        <dbReference type="ARBA" id="ARBA00023180"/>
    </source>
</evidence>
<comment type="subcellular location">
    <subcellularLocation>
        <location evidence="1">Membrane</location>
        <topology evidence="1">Multi-pass membrane protein</topology>
    </subcellularLocation>
</comment>
<dbReference type="OrthoDB" id="10066656at2759"/>
<protein>
    <submittedName>
        <fullName evidence="8">Putative homeodomain transcription factor 2</fullName>
    </submittedName>
</protein>
<evidence type="ECO:0000256" key="1">
    <source>
        <dbReference type="ARBA" id="ARBA00004141"/>
    </source>
</evidence>
<feature type="domain" description="PHTF1/2 N-terminal" evidence="7">
    <location>
        <begin position="4"/>
        <end position="134"/>
    </location>
</feature>
<keyword evidence="3 6" id="KW-1133">Transmembrane helix</keyword>